<dbReference type="Proteomes" id="UP001187192">
    <property type="component" value="Unassembled WGS sequence"/>
</dbReference>
<sequence>MWQGIPPCARLSESERACSRTRLTRVRASANVPSHIWFDPARRSYSARSSRPDLLCENARAHPQGCLANSHIPFKSCFFYFIVLACSAADYY</sequence>
<dbReference type="EMBL" id="BTGU01004074">
    <property type="protein sequence ID" value="GMN22038.1"/>
    <property type="molecule type" value="Genomic_DNA"/>
</dbReference>
<evidence type="ECO:0000313" key="2">
    <source>
        <dbReference type="Proteomes" id="UP001187192"/>
    </source>
</evidence>
<evidence type="ECO:0000313" key="1">
    <source>
        <dbReference type="EMBL" id="GMN22038.1"/>
    </source>
</evidence>
<name>A0AA87YSP0_FICCA</name>
<dbReference type="AlphaFoldDB" id="A0AA87YSP0"/>
<gene>
    <name evidence="1" type="ORF">TIFTF001_045596</name>
</gene>
<accession>A0AA87YSP0</accession>
<protein>
    <submittedName>
        <fullName evidence="1">Uncharacterized protein</fullName>
    </submittedName>
</protein>
<proteinExistence type="predicted"/>
<keyword evidence="2" id="KW-1185">Reference proteome</keyword>
<organism evidence="1 2">
    <name type="scientific">Ficus carica</name>
    <name type="common">Common fig</name>
    <dbReference type="NCBI Taxonomy" id="3494"/>
    <lineage>
        <taxon>Eukaryota</taxon>
        <taxon>Viridiplantae</taxon>
        <taxon>Streptophyta</taxon>
        <taxon>Embryophyta</taxon>
        <taxon>Tracheophyta</taxon>
        <taxon>Spermatophyta</taxon>
        <taxon>Magnoliopsida</taxon>
        <taxon>eudicotyledons</taxon>
        <taxon>Gunneridae</taxon>
        <taxon>Pentapetalae</taxon>
        <taxon>rosids</taxon>
        <taxon>fabids</taxon>
        <taxon>Rosales</taxon>
        <taxon>Moraceae</taxon>
        <taxon>Ficeae</taxon>
        <taxon>Ficus</taxon>
    </lineage>
</organism>
<reference evidence="1" key="1">
    <citation type="submission" date="2023-07" db="EMBL/GenBank/DDBJ databases">
        <title>draft genome sequence of fig (Ficus carica).</title>
        <authorList>
            <person name="Takahashi T."/>
            <person name="Nishimura K."/>
        </authorList>
    </citation>
    <scope>NUCLEOTIDE SEQUENCE</scope>
</reference>
<comment type="caution">
    <text evidence="1">The sequence shown here is derived from an EMBL/GenBank/DDBJ whole genome shotgun (WGS) entry which is preliminary data.</text>
</comment>